<dbReference type="Proteomes" id="UP000319732">
    <property type="component" value="Unassembled WGS sequence"/>
</dbReference>
<keyword evidence="2" id="KW-1185">Reference proteome</keyword>
<evidence type="ECO:0000313" key="1">
    <source>
        <dbReference type="EMBL" id="TQV79452.1"/>
    </source>
</evidence>
<name>A0A545TQE1_9GAMM</name>
<proteinExistence type="predicted"/>
<dbReference type="RefSeq" id="WP_142904342.1">
    <property type="nucleotide sequence ID" value="NZ_ML660092.1"/>
</dbReference>
<evidence type="ECO:0000313" key="2">
    <source>
        <dbReference type="Proteomes" id="UP000319732"/>
    </source>
</evidence>
<dbReference type="EMBL" id="VHSG01000011">
    <property type="protein sequence ID" value="TQV79452.1"/>
    <property type="molecule type" value="Genomic_DNA"/>
</dbReference>
<gene>
    <name evidence="1" type="ORF">FKG94_11325</name>
</gene>
<reference evidence="1 2" key="1">
    <citation type="submission" date="2019-06" db="EMBL/GenBank/DDBJ databases">
        <title>Whole genome sequence for Cellvibrionaceae sp. R142.</title>
        <authorList>
            <person name="Wang G."/>
        </authorList>
    </citation>
    <scope>NUCLEOTIDE SEQUENCE [LARGE SCALE GENOMIC DNA]</scope>
    <source>
        <strain evidence="1 2">R142</strain>
    </source>
</reference>
<comment type="caution">
    <text evidence="1">The sequence shown here is derived from an EMBL/GenBank/DDBJ whole genome shotgun (WGS) entry which is preliminary data.</text>
</comment>
<organism evidence="1 2">
    <name type="scientific">Exilibacterium tricleocarpae</name>
    <dbReference type="NCBI Taxonomy" id="2591008"/>
    <lineage>
        <taxon>Bacteria</taxon>
        <taxon>Pseudomonadati</taxon>
        <taxon>Pseudomonadota</taxon>
        <taxon>Gammaproteobacteria</taxon>
        <taxon>Cellvibrionales</taxon>
        <taxon>Cellvibrionaceae</taxon>
        <taxon>Exilibacterium</taxon>
    </lineage>
</organism>
<accession>A0A545TQE1</accession>
<protein>
    <submittedName>
        <fullName evidence="1">Uncharacterized protein</fullName>
    </submittedName>
</protein>
<sequence length="61" mass="6921">MATGVADTIESLYYEGYSSQYTNTNLRTDITIGLTLAYNSAFYWPHNYQEVLLPEAADEYA</sequence>
<dbReference type="AlphaFoldDB" id="A0A545TQE1"/>